<reference evidence="2 3" key="1">
    <citation type="submission" date="2014-02" db="EMBL/GenBank/DDBJ databases">
        <title>Whole genome sequence of Sphingobium chlorophenolicum NBRC 16172.</title>
        <authorList>
            <person name="Gan H.M."/>
            <person name="Gan H.Y."/>
            <person name="Chew T.H."/>
            <person name="Savka M.A."/>
        </authorList>
    </citation>
    <scope>NUCLEOTIDE SEQUENCE [LARGE SCALE GENOMIC DNA]</scope>
    <source>
        <strain evidence="2 3">NBRC 16172</strain>
    </source>
</reference>
<keyword evidence="1" id="KW-0732">Signal</keyword>
<feature type="signal peptide" evidence="1">
    <location>
        <begin position="1"/>
        <end position="24"/>
    </location>
</feature>
<dbReference type="InterPro" id="IPR030972">
    <property type="entry name" value="UrcA_uranyl"/>
</dbReference>
<feature type="chain" id="PRO_5001763184" description="UrcA family protein" evidence="1">
    <location>
        <begin position="25"/>
        <end position="113"/>
    </location>
</feature>
<accession>A0A081RCQ3</accession>
<comment type="caution">
    <text evidence="2">The sequence shown here is derived from an EMBL/GenBank/DDBJ whole genome shotgun (WGS) entry which is preliminary data.</text>
</comment>
<name>A0A081RCQ3_SPHCR</name>
<dbReference type="PATRIC" id="fig|46429.4.peg.2740"/>
<dbReference type="AlphaFoldDB" id="A0A081RCQ3"/>
<evidence type="ECO:0000313" key="3">
    <source>
        <dbReference type="Proteomes" id="UP000028411"/>
    </source>
</evidence>
<evidence type="ECO:0000256" key="1">
    <source>
        <dbReference type="SAM" id="SignalP"/>
    </source>
</evidence>
<gene>
    <name evidence="2" type="ORF">BV95_02767</name>
</gene>
<organism evidence="2 3">
    <name type="scientific">Sphingobium chlorophenolicum</name>
    <dbReference type="NCBI Taxonomy" id="46429"/>
    <lineage>
        <taxon>Bacteria</taxon>
        <taxon>Pseudomonadati</taxon>
        <taxon>Pseudomonadota</taxon>
        <taxon>Alphaproteobacteria</taxon>
        <taxon>Sphingomonadales</taxon>
        <taxon>Sphingomonadaceae</taxon>
        <taxon>Sphingobium</taxon>
    </lineage>
</organism>
<dbReference type="OrthoDB" id="7475043at2"/>
<dbReference type="EMBL" id="JFHR01000031">
    <property type="protein sequence ID" value="KEQ52976.1"/>
    <property type="molecule type" value="Genomic_DNA"/>
</dbReference>
<evidence type="ECO:0000313" key="2">
    <source>
        <dbReference type="EMBL" id="KEQ52976.1"/>
    </source>
</evidence>
<protein>
    <recommendedName>
        <fullName evidence="4">UrcA family protein</fullName>
    </recommendedName>
</protein>
<dbReference type="Proteomes" id="UP000028411">
    <property type="component" value="Unassembled WGS sequence"/>
</dbReference>
<evidence type="ECO:0008006" key="4">
    <source>
        <dbReference type="Google" id="ProtNLM"/>
    </source>
</evidence>
<dbReference type="NCBIfam" id="TIGR04433">
    <property type="entry name" value="UrcA_uranyl"/>
    <property type="match status" value="1"/>
</dbReference>
<dbReference type="RefSeq" id="WP_013848218.1">
    <property type="nucleotide sequence ID" value="NZ_JFHR01000031.1"/>
</dbReference>
<proteinExistence type="predicted"/>
<sequence>MTRKTLVAMAAMMTLALPAANAFAGINDMDVVVDGRTGAETRSIAVSMADLNLASTHGARMADSRITKAAKQVCGWMNGSILPATPDYRACFGEALDGARSDLNTLIQSQRQG</sequence>